<dbReference type="PIRSF" id="PIRSF000350">
    <property type="entry name" value="Mercury_reductase_MerA"/>
    <property type="match status" value="1"/>
</dbReference>
<dbReference type="GO" id="GO:0004362">
    <property type="term" value="F:glutathione-disulfide reductase (NADPH) activity"/>
    <property type="evidence" value="ECO:0007669"/>
    <property type="project" value="UniProtKB-EC"/>
</dbReference>
<dbReference type="STRING" id="1008459.TASI_0256"/>
<feature type="disulfide bond" description="Redox-active" evidence="9">
    <location>
        <begin position="43"/>
        <end position="48"/>
    </location>
</feature>
<dbReference type="GO" id="GO:0006749">
    <property type="term" value="P:glutathione metabolic process"/>
    <property type="evidence" value="ECO:0007669"/>
    <property type="project" value="TreeGrafter"/>
</dbReference>
<gene>
    <name evidence="13" type="ordered locus">TASI_0256</name>
</gene>
<dbReference type="EC" id="1.8.1.7" evidence="13"/>
<dbReference type="PRINTS" id="PR00411">
    <property type="entry name" value="PNDRDTASEI"/>
</dbReference>
<keyword evidence="4 10" id="KW-0560">Oxidoreductase</keyword>
<evidence type="ECO:0000256" key="6">
    <source>
        <dbReference type="ARBA" id="ARBA00023284"/>
    </source>
</evidence>
<feature type="active site" description="Proton acceptor" evidence="7">
    <location>
        <position position="439"/>
    </location>
</feature>
<dbReference type="InterPro" id="IPR016156">
    <property type="entry name" value="FAD/NAD-linked_Rdtase_dimer_sf"/>
</dbReference>
<feature type="binding site" evidence="8">
    <location>
        <position position="305"/>
    </location>
    <ligand>
        <name>NAD(+)</name>
        <dbReference type="ChEBI" id="CHEBI:57540"/>
    </ligand>
</feature>
<dbReference type="InterPro" id="IPR001100">
    <property type="entry name" value="Pyr_nuc-diS_OxRdtase"/>
</dbReference>
<keyword evidence="14" id="KW-1185">Reference proteome</keyword>
<sequence length="455" mass="49311">MHSYDYDLFVIGAGSGGVRASRMAASAGARVAVAEDAPLGGTCVNVGCVPKKLYKYASEFSGEFEASKGYGWSLEGVSFDWEILKANRAKEITRLNGIYQNILEKPGVQIIRGHANLVDEHTVEVDGKQYTTKYILIATGGWPVIPQFEGADLTVNSNQIFDLETLPKKILIVGGGFIACEFASIFNGLGVDVRQIVRSKILKDFDAPSIEFLKEELIKSGINISEAVNIKAVKKNPEGSEYKLTAELDTNETLQVDEVLLALGRKPKIDGLNLGKVGVQIKDSGHIKVDENSQTSVASIYAIGDVVGRMDLTPVAIAEAMAFVSHVFGDGSRKMSYENVPFAVFTKPTMGTVGLTEQEAREKYADDIVIFESNFKAMKHTLSGLDERTLMRLIVQNSTDKVLGVHMVGDYAPEIIQGFGVALKAGATKAQFDATIGIHPTSAEEFVTMRSPKSN</sequence>
<dbReference type="Gene3D" id="3.30.390.30">
    <property type="match status" value="1"/>
</dbReference>
<evidence type="ECO:0000256" key="3">
    <source>
        <dbReference type="ARBA" id="ARBA00022827"/>
    </source>
</evidence>
<dbReference type="HOGENOM" id="CLU_016755_2_1_4"/>
<dbReference type="InterPro" id="IPR023753">
    <property type="entry name" value="FAD/NAD-binding_dom"/>
</dbReference>
<keyword evidence="8" id="KW-0547">Nucleotide-binding</keyword>
<dbReference type="InterPro" id="IPR004099">
    <property type="entry name" value="Pyr_nucl-diS_OxRdtase_dimer"/>
</dbReference>
<dbReference type="Pfam" id="PF02852">
    <property type="entry name" value="Pyr_redox_dim"/>
    <property type="match status" value="1"/>
</dbReference>
<feature type="binding site" evidence="8">
    <location>
        <position position="264"/>
    </location>
    <ligand>
        <name>NAD(+)</name>
        <dbReference type="ChEBI" id="CHEBI:57540"/>
    </ligand>
</feature>
<evidence type="ECO:0000256" key="7">
    <source>
        <dbReference type="PIRSR" id="PIRSR000350-2"/>
    </source>
</evidence>
<dbReference type="PANTHER" id="PTHR42737:SF2">
    <property type="entry name" value="GLUTATHIONE REDUCTASE"/>
    <property type="match status" value="1"/>
</dbReference>
<reference evidence="13 14" key="2">
    <citation type="journal article" date="2012" name="PLoS ONE">
        <title>Genomic characterization of the taylorella genus.</title>
        <authorList>
            <person name="Hebert L."/>
            <person name="Moumen B."/>
            <person name="Pons N."/>
            <person name="Duquesne F."/>
            <person name="Breuil M.F."/>
            <person name="Goux D."/>
            <person name="Batto J.M."/>
            <person name="Laugier C."/>
            <person name="Renault P."/>
            <person name="Petry S."/>
        </authorList>
    </citation>
    <scope>NUCLEOTIDE SEQUENCE [LARGE SCALE GENOMIC DNA]</scope>
    <source>
        <strain evidence="13 14">MCE3</strain>
    </source>
</reference>
<dbReference type="PANTHER" id="PTHR42737">
    <property type="entry name" value="GLUTATHIONE REDUCTASE"/>
    <property type="match status" value="1"/>
</dbReference>
<dbReference type="SUPFAM" id="SSF55424">
    <property type="entry name" value="FAD/NAD-linked reductases, dimerisation (C-terminal) domain"/>
    <property type="match status" value="1"/>
</dbReference>
<name>G4QDM8_TAYAM</name>
<dbReference type="SUPFAM" id="SSF51905">
    <property type="entry name" value="FAD/NAD(P)-binding domain"/>
    <property type="match status" value="1"/>
</dbReference>
<dbReference type="eggNOG" id="COG1249">
    <property type="taxonomic scope" value="Bacteria"/>
</dbReference>
<dbReference type="GO" id="GO:0034599">
    <property type="term" value="P:cellular response to oxidative stress"/>
    <property type="evidence" value="ECO:0007669"/>
    <property type="project" value="TreeGrafter"/>
</dbReference>
<dbReference type="GO" id="GO:0050660">
    <property type="term" value="F:flavin adenine dinucleotide binding"/>
    <property type="evidence" value="ECO:0007669"/>
    <property type="project" value="InterPro"/>
</dbReference>
<keyword evidence="8" id="KW-0520">NAD</keyword>
<dbReference type="EMBL" id="CP003059">
    <property type="protein sequence ID" value="AEP36045.1"/>
    <property type="molecule type" value="Genomic_DNA"/>
</dbReference>
<evidence type="ECO:0000256" key="4">
    <source>
        <dbReference type="ARBA" id="ARBA00023002"/>
    </source>
</evidence>
<dbReference type="PROSITE" id="PS00076">
    <property type="entry name" value="PYRIDINE_REDOX_1"/>
    <property type="match status" value="1"/>
</dbReference>
<dbReference type="InterPro" id="IPR012999">
    <property type="entry name" value="Pyr_OxRdtase_I_AS"/>
</dbReference>
<dbReference type="GO" id="GO:0045454">
    <property type="term" value="P:cell redox homeostasis"/>
    <property type="evidence" value="ECO:0007669"/>
    <property type="project" value="InterPro"/>
</dbReference>
<dbReference type="AlphaFoldDB" id="G4QDM8"/>
<dbReference type="RefSeq" id="WP_014110943.1">
    <property type="nucleotide sequence ID" value="NC_016043.1"/>
</dbReference>
<dbReference type="NCBIfam" id="NF004776">
    <property type="entry name" value="PRK06116.1"/>
    <property type="match status" value="1"/>
</dbReference>
<keyword evidence="6 10" id="KW-0676">Redox-active center</keyword>
<dbReference type="Gene3D" id="3.50.50.60">
    <property type="entry name" value="FAD/NAD(P)-binding domain"/>
    <property type="match status" value="2"/>
</dbReference>
<evidence type="ECO:0000256" key="9">
    <source>
        <dbReference type="PIRSR" id="PIRSR000350-4"/>
    </source>
</evidence>
<dbReference type="PRINTS" id="PR00368">
    <property type="entry name" value="FADPNR"/>
</dbReference>
<dbReference type="OrthoDB" id="178496at2"/>
<dbReference type="InterPro" id="IPR036188">
    <property type="entry name" value="FAD/NAD-bd_sf"/>
</dbReference>
<evidence type="ECO:0000259" key="11">
    <source>
        <dbReference type="Pfam" id="PF02852"/>
    </source>
</evidence>
<feature type="binding site" evidence="8">
    <location>
        <position position="52"/>
    </location>
    <ligand>
        <name>FAD</name>
        <dbReference type="ChEBI" id="CHEBI:57692"/>
    </ligand>
</feature>
<accession>G4QDM8</accession>
<feature type="domain" description="Pyridine nucleotide-disulphide oxidoreductase dimerisation" evidence="11">
    <location>
        <begin position="340"/>
        <end position="449"/>
    </location>
</feature>
<evidence type="ECO:0000256" key="2">
    <source>
        <dbReference type="ARBA" id="ARBA00022630"/>
    </source>
</evidence>
<keyword evidence="5" id="KW-1015">Disulfide bond</keyword>
<dbReference type="Pfam" id="PF07992">
    <property type="entry name" value="Pyr_redox_2"/>
    <property type="match status" value="1"/>
</dbReference>
<dbReference type="Proteomes" id="UP000009284">
    <property type="component" value="Chromosome"/>
</dbReference>
<evidence type="ECO:0000256" key="1">
    <source>
        <dbReference type="ARBA" id="ARBA00007532"/>
    </source>
</evidence>
<organism evidence="13 14">
    <name type="scientific">Taylorella asinigenitalis (strain MCE3)</name>
    <dbReference type="NCBI Taxonomy" id="1008459"/>
    <lineage>
        <taxon>Bacteria</taxon>
        <taxon>Pseudomonadati</taxon>
        <taxon>Pseudomonadota</taxon>
        <taxon>Betaproteobacteria</taxon>
        <taxon>Burkholderiales</taxon>
        <taxon>Alcaligenaceae</taxon>
        <taxon>Taylorella</taxon>
    </lineage>
</organism>
<evidence type="ECO:0000256" key="10">
    <source>
        <dbReference type="RuleBase" id="RU003691"/>
    </source>
</evidence>
<evidence type="ECO:0000313" key="13">
    <source>
        <dbReference type="EMBL" id="AEP36045.1"/>
    </source>
</evidence>
<comment type="similarity">
    <text evidence="1 10">Belongs to the class-I pyridine nucleotide-disulfide oxidoreductase family.</text>
</comment>
<protein>
    <submittedName>
        <fullName evidence="13">Glutathione reductase</fullName>
        <ecNumber evidence="13">1.8.1.7</ecNumber>
    </submittedName>
</protein>
<comment type="cofactor">
    <cofactor evidence="8">
        <name>FAD</name>
        <dbReference type="ChEBI" id="CHEBI:57692"/>
    </cofactor>
    <text evidence="8">Binds 1 FAD per subunit.</text>
</comment>
<evidence type="ECO:0000256" key="5">
    <source>
        <dbReference type="ARBA" id="ARBA00023157"/>
    </source>
</evidence>
<evidence type="ECO:0000256" key="8">
    <source>
        <dbReference type="PIRSR" id="PIRSR000350-3"/>
    </source>
</evidence>
<dbReference type="InterPro" id="IPR046952">
    <property type="entry name" value="GSHR/TRXR-like"/>
</dbReference>
<proteinExistence type="inferred from homology"/>
<evidence type="ECO:0000313" key="14">
    <source>
        <dbReference type="Proteomes" id="UP000009284"/>
    </source>
</evidence>
<evidence type="ECO:0000259" key="12">
    <source>
        <dbReference type="Pfam" id="PF07992"/>
    </source>
</evidence>
<reference key="1">
    <citation type="submission" date="2011-09" db="EMBL/GenBank/DDBJ databases">
        <title>Genomic characterization of the Taylorella genus.</title>
        <authorList>
            <person name="Hebert L."/>
            <person name="Moumen B."/>
            <person name="Pons N."/>
            <person name="Duquesne F."/>
            <person name="Breuil M.-F."/>
            <person name="Goux D."/>
            <person name="Batto J.-M."/>
            <person name="Renault P."/>
            <person name="Laugier C."/>
            <person name="Petry S."/>
        </authorList>
    </citation>
    <scope>NUCLEOTIDE SEQUENCE</scope>
    <source>
        <strain>MCE3</strain>
    </source>
</reference>
<keyword evidence="3 8" id="KW-0274">FAD</keyword>
<feature type="domain" description="FAD/NAD(P)-binding" evidence="12">
    <location>
        <begin position="6"/>
        <end position="320"/>
    </location>
</feature>
<feature type="binding site" evidence="8">
    <location>
        <begin position="174"/>
        <end position="181"/>
    </location>
    <ligand>
        <name>NAD(+)</name>
        <dbReference type="ChEBI" id="CHEBI:57540"/>
    </ligand>
</feature>
<keyword evidence="2 10" id="KW-0285">Flavoprotein</keyword>
<dbReference type="GO" id="GO:0005829">
    <property type="term" value="C:cytosol"/>
    <property type="evidence" value="ECO:0007669"/>
    <property type="project" value="TreeGrafter"/>
</dbReference>
<dbReference type="KEGG" id="tas:TASI_0256"/>